<dbReference type="AlphaFoldDB" id="A0A1J1HYA3"/>
<organism evidence="1 2">
    <name type="scientific">Clunio marinus</name>
    <dbReference type="NCBI Taxonomy" id="568069"/>
    <lineage>
        <taxon>Eukaryota</taxon>
        <taxon>Metazoa</taxon>
        <taxon>Ecdysozoa</taxon>
        <taxon>Arthropoda</taxon>
        <taxon>Hexapoda</taxon>
        <taxon>Insecta</taxon>
        <taxon>Pterygota</taxon>
        <taxon>Neoptera</taxon>
        <taxon>Endopterygota</taxon>
        <taxon>Diptera</taxon>
        <taxon>Nematocera</taxon>
        <taxon>Chironomoidea</taxon>
        <taxon>Chironomidae</taxon>
        <taxon>Clunio</taxon>
    </lineage>
</organism>
<evidence type="ECO:0000313" key="1">
    <source>
        <dbReference type="EMBL" id="CRK93005.1"/>
    </source>
</evidence>
<accession>A0A1J1HYA3</accession>
<dbReference type="EMBL" id="CVRI01000036">
    <property type="protein sequence ID" value="CRK93005.1"/>
    <property type="molecule type" value="Genomic_DNA"/>
</dbReference>
<reference evidence="1 2" key="1">
    <citation type="submission" date="2015-04" db="EMBL/GenBank/DDBJ databases">
        <authorList>
            <person name="Syromyatnikov M.Y."/>
            <person name="Popov V.N."/>
        </authorList>
    </citation>
    <scope>NUCLEOTIDE SEQUENCE [LARGE SCALE GENOMIC DNA]</scope>
</reference>
<dbReference type="Proteomes" id="UP000183832">
    <property type="component" value="Unassembled WGS sequence"/>
</dbReference>
<gene>
    <name evidence="1" type="ORF">CLUMA_CG006665</name>
</gene>
<proteinExistence type="predicted"/>
<sequence>MCFNFSINSVSKSAIFFLASNFQHAKKCINLSYFIHSPAPKDRKKLLTLKVKISKHYPFQDPILYKKKTLGGKQ</sequence>
<evidence type="ECO:0000313" key="2">
    <source>
        <dbReference type="Proteomes" id="UP000183832"/>
    </source>
</evidence>
<name>A0A1J1HYA3_9DIPT</name>
<keyword evidence="2" id="KW-1185">Reference proteome</keyword>
<protein>
    <submittedName>
        <fullName evidence="1">CLUMA_CG006665, isoform A</fullName>
    </submittedName>
</protein>